<dbReference type="RefSeq" id="WP_277582465.1">
    <property type="nucleotide sequence ID" value="NZ_JAMBPV010000016.1"/>
</dbReference>
<sequence>MESLIEIIEPLKNKKVPTSNDIKIYKKSLLSYEETHLIMVKYDNSKYILAVGESDLFNNLAGELIRDEAKLCDLSHENRLVLNHYFEFTKPQAFGRGETTIGLGDRLGLATPGHVMAMSRTDAKPIFAQQSIRELDLTDRSMEDVIDKAAFGVIQEGYDGGYGADGDHLKKEKDIEHELKLGISMLTLDCSDYIRNDINLDDESDIESAYNKLNKDTRIYYENKYLGQTFKVNDEFLDFRKSDLMKVVVVYSKALDYMVHIYKTYIKTLDKDIDFEISIDETKTITSPFDHFFVAQELYDQRIEVTSLAPRFCGEFQKGIDYIGDIKQFEKDLKIHALIADYFKYKLSIHSGSDKFSVFPLISEKTNGLFHLKTAGTNWLEALRLISIYNPVLYKELHEYSLKYFPETQKYYHITPDVDNITPINDMEKTKYQDYLEDDNARQVLHVSYGLLLTAKNEKGEYLFKKDIYDMLEKYEEEYYQLLNKHIGYHLELLNIISK</sequence>
<dbReference type="GO" id="GO:0016856">
    <property type="term" value="F:racemase and epimerase activity, acting on hydroxy acids and derivatives"/>
    <property type="evidence" value="ECO:0007669"/>
    <property type="project" value="UniProtKB-UniRule"/>
</dbReference>
<feature type="binding site" evidence="1">
    <location>
        <position position="318"/>
    </location>
    <ligand>
        <name>a divalent metal cation</name>
        <dbReference type="ChEBI" id="CHEBI:60240"/>
    </ligand>
</feature>
<comment type="caution">
    <text evidence="2">The sequence shown here is derived from an EMBL/GenBank/DDBJ whole genome shotgun (WGS) entry which is preliminary data.</text>
</comment>
<dbReference type="HAMAP" id="MF_02243">
    <property type="entry name" value="UxaE"/>
    <property type="match status" value="1"/>
</dbReference>
<comment type="catalytic activity">
    <reaction evidence="1">
        <text>keto-D-tagaturonate = keto-D-fructuronate</text>
        <dbReference type="Rhea" id="RHEA:51656"/>
        <dbReference type="ChEBI" id="CHEBI:17886"/>
        <dbReference type="ChEBI" id="CHEBI:59881"/>
        <dbReference type="EC" id="5.1.2.7"/>
    </reaction>
</comment>
<proteinExistence type="inferred from homology"/>
<comment type="similarity">
    <text evidence="1">Belongs to the UxaE family.</text>
</comment>
<organism evidence="2 3">
    <name type="scientific">Staphylococcus equorum</name>
    <dbReference type="NCBI Taxonomy" id="246432"/>
    <lineage>
        <taxon>Bacteria</taxon>
        <taxon>Bacillati</taxon>
        <taxon>Bacillota</taxon>
        <taxon>Bacilli</taxon>
        <taxon>Bacillales</taxon>
        <taxon>Staphylococcaceae</taxon>
        <taxon>Staphylococcus</taxon>
    </lineage>
</organism>
<dbReference type="GO" id="GO:0046872">
    <property type="term" value="F:metal ion binding"/>
    <property type="evidence" value="ECO:0007669"/>
    <property type="project" value="UniProtKB-UniRule"/>
</dbReference>
<dbReference type="EMBL" id="JAMBPX010000015">
    <property type="protein sequence ID" value="MDG0860634.1"/>
    <property type="molecule type" value="Genomic_DNA"/>
</dbReference>
<evidence type="ECO:0000313" key="3">
    <source>
        <dbReference type="Proteomes" id="UP001152302"/>
    </source>
</evidence>
<evidence type="ECO:0000256" key="1">
    <source>
        <dbReference type="HAMAP-Rule" id="MF_02243"/>
    </source>
</evidence>
<protein>
    <recommendedName>
        <fullName evidence="1">Tagaturonate/fructuronate epimerase</fullName>
        <shortName evidence="1">D-TagA/D-FruA epimerase</shortName>
        <ecNumber evidence="1">5.1.2.7</ecNumber>
    </recommendedName>
</protein>
<dbReference type="Proteomes" id="UP001152302">
    <property type="component" value="Unassembled WGS sequence"/>
</dbReference>
<keyword evidence="1" id="KW-0479">Metal-binding</keyword>
<accession>A0A9X4LDA1</accession>
<evidence type="ECO:0000313" key="2">
    <source>
        <dbReference type="EMBL" id="MDG0860634.1"/>
    </source>
</evidence>
<dbReference type="AlphaFoldDB" id="A0A9X4LDA1"/>
<gene>
    <name evidence="1" type="primary">uxaE</name>
    <name evidence="2" type="ORF">M4L21_15140</name>
</gene>
<feature type="active site" description="Proton donor" evidence="1">
    <location>
        <position position="276"/>
    </location>
</feature>
<comment type="function">
    <text evidence="1">Catalyzes the epimerization of D-tagaturonate (D-TagA) to D-fructuronate (D-FruA).</text>
</comment>
<comment type="cofactor">
    <cofactor evidence="1">
        <name>a divalent metal cation</name>
        <dbReference type="ChEBI" id="CHEBI:60240"/>
    </cofactor>
</comment>
<feature type="active site" description="Proton acceptor" evidence="1">
    <location>
        <position position="167"/>
    </location>
</feature>
<reference evidence="2" key="1">
    <citation type="submission" date="2022-05" db="EMBL/GenBank/DDBJ databases">
        <title>Comparative genomics of Staphylococcus equorum isolates.</title>
        <authorList>
            <person name="Luelf R.H."/>
        </authorList>
    </citation>
    <scope>NUCLEOTIDE SEQUENCE</scope>
    <source>
        <strain evidence="2">TMW 2.2343</strain>
    </source>
</reference>
<dbReference type="EC" id="5.1.2.7" evidence="1"/>
<feature type="binding site" evidence="1">
    <location>
        <position position="350"/>
    </location>
    <ligand>
        <name>a divalent metal cation</name>
        <dbReference type="ChEBI" id="CHEBI:60240"/>
    </ligand>
</feature>
<keyword evidence="1" id="KW-0413">Isomerase</keyword>
<feature type="binding site" evidence="1">
    <location>
        <position position="168"/>
    </location>
    <ligand>
        <name>a divalent metal cation</name>
        <dbReference type="ChEBI" id="CHEBI:60240"/>
    </ligand>
</feature>
<dbReference type="InterPro" id="IPR032586">
    <property type="entry name" value="UxaE"/>
</dbReference>
<name>A0A9X4LDA1_9STAP</name>
<dbReference type="Pfam" id="PF16257">
    <property type="entry name" value="UxaE"/>
    <property type="match status" value="1"/>
</dbReference>